<protein>
    <submittedName>
        <fullName evidence="1">Uncharacterized protein</fullName>
    </submittedName>
</protein>
<name>A0A0F9LM72_9ZZZZ</name>
<dbReference type="EMBL" id="LAZR01006136">
    <property type="protein sequence ID" value="KKM94463.1"/>
    <property type="molecule type" value="Genomic_DNA"/>
</dbReference>
<reference evidence="1" key="1">
    <citation type="journal article" date="2015" name="Nature">
        <title>Complex archaea that bridge the gap between prokaryotes and eukaryotes.</title>
        <authorList>
            <person name="Spang A."/>
            <person name="Saw J.H."/>
            <person name="Jorgensen S.L."/>
            <person name="Zaremba-Niedzwiedzka K."/>
            <person name="Martijn J."/>
            <person name="Lind A.E."/>
            <person name="van Eijk R."/>
            <person name="Schleper C."/>
            <person name="Guy L."/>
            <person name="Ettema T.J."/>
        </authorList>
    </citation>
    <scope>NUCLEOTIDE SEQUENCE</scope>
</reference>
<evidence type="ECO:0000313" key="1">
    <source>
        <dbReference type="EMBL" id="KKM94463.1"/>
    </source>
</evidence>
<comment type="caution">
    <text evidence="1">The sequence shown here is derived from an EMBL/GenBank/DDBJ whole genome shotgun (WGS) entry which is preliminary data.</text>
</comment>
<gene>
    <name evidence="1" type="ORF">LCGC14_1198040</name>
</gene>
<accession>A0A0F9LM72</accession>
<dbReference type="AlphaFoldDB" id="A0A0F9LM72"/>
<sequence>MSMLENLNRLLLLKPDTVDLFPGEHQELATYCVQTAYHEQADRPDTDVSDYASGMHHGVLVGLVYAAEFGLPDLAKNLFSVEAEK</sequence>
<proteinExistence type="predicted"/>
<organism evidence="1">
    <name type="scientific">marine sediment metagenome</name>
    <dbReference type="NCBI Taxonomy" id="412755"/>
    <lineage>
        <taxon>unclassified sequences</taxon>
        <taxon>metagenomes</taxon>
        <taxon>ecological metagenomes</taxon>
    </lineage>
</organism>